<dbReference type="SUPFAM" id="SSF50494">
    <property type="entry name" value="Trypsin-like serine proteases"/>
    <property type="match status" value="1"/>
</dbReference>
<comment type="similarity">
    <text evidence="1">Belongs to the peptidase S1 family.</text>
</comment>
<keyword evidence="3 6" id="KW-0645">Protease</keyword>
<dbReference type="InterPro" id="IPR035986">
    <property type="entry name" value="PKD_dom_sf"/>
</dbReference>
<dbReference type="PANTHER" id="PTHR24276:SF91">
    <property type="entry name" value="AT26814P-RELATED"/>
    <property type="match status" value="1"/>
</dbReference>
<organism evidence="6 7">
    <name type="scientific">Amycolatopsis suaedae</name>
    <dbReference type="NCBI Taxonomy" id="2510978"/>
    <lineage>
        <taxon>Bacteria</taxon>
        <taxon>Bacillati</taxon>
        <taxon>Actinomycetota</taxon>
        <taxon>Actinomycetes</taxon>
        <taxon>Pseudonocardiales</taxon>
        <taxon>Pseudonocardiaceae</taxon>
        <taxon>Amycolatopsis</taxon>
    </lineage>
</organism>
<dbReference type="PROSITE" id="PS50093">
    <property type="entry name" value="PKD"/>
    <property type="match status" value="2"/>
</dbReference>
<dbReference type="Gene3D" id="2.40.10.10">
    <property type="entry name" value="Trypsin-like serine proteases"/>
    <property type="match status" value="1"/>
</dbReference>
<sequence length="492" mass="51176">MTGARRAASGDAREQRMRPVQLARFGRAAGLATVVALMTLTPGLAQAVEPGDPAFEATTPMLAEPAEGPTTQIVGGEKTTVAQYPYAIAMLREGGSRPMGQTCTASVVAPRVILTAAHCKDGQGAKSMYYGADDLTVGGGTKIEVEEYLQHPNYDPPNGWQTGYDVGIVVTKTDVPVPAGYKFPRVADSSDASLSDPGKDALTLGYGRVSDGENQYAHLKKATLPIVDGQGECSSFGSFNPSYMICAGYQDGRHGICQGDSGGPLVVDGVIIGVSSWVKIGCGSYGAWGRLTNGMGDWANEMIDKYSEPTEPGAPTASFTADCAGTLNCKFDGSASSDPNGSIASYAWDFGDGKTGQGVAPSHSYATAGQYTVKLTVTDNEGKTGTVSKKVSAGAPPAGEPPTAQFTANCSWANCTFDGTRSTDPDGDIASYAWDFGDGKTGTGATATHTYPNRQANYTAKLTVTDRAGNSHSTSKTVQCWSFGSQAFCFGQ</sequence>
<dbReference type="Pfam" id="PF00089">
    <property type="entry name" value="Trypsin"/>
    <property type="match status" value="1"/>
</dbReference>
<keyword evidence="3" id="KW-0720">Serine protease</keyword>
<dbReference type="PANTHER" id="PTHR24276">
    <property type="entry name" value="POLYSERASE-RELATED"/>
    <property type="match status" value="1"/>
</dbReference>
<evidence type="ECO:0000313" key="7">
    <source>
        <dbReference type="Proteomes" id="UP000292003"/>
    </source>
</evidence>
<evidence type="ECO:0000259" key="5">
    <source>
        <dbReference type="PROSITE" id="PS50240"/>
    </source>
</evidence>
<dbReference type="SMART" id="SM00089">
    <property type="entry name" value="PKD"/>
    <property type="match status" value="2"/>
</dbReference>
<name>A0A4Q7J9A1_9PSEU</name>
<dbReference type="InterPro" id="IPR043504">
    <property type="entry name" value="Peptidase_S1_PA_chymotrypsin"/>
</dbReference>
<evidence type="ECO:0000256" key="1">
    <source>
        <dbReference type="ARBA" id="ARBA00007664"/>
    </source>
</evidence>
<dbReference type="InterPro" id="IPR001254">
    <property type="entry name" value="Trypsin_dom"/>
</dbReference>
<dbReference type="InterPro" id="IPR013783">
    <property type="entry name" value="Ig-like_fold"/>
</dbReference>
<feature type="domain" description="PKD" evidence="4">
    <location>
        <begin position="312"/>
        <end position="400"/>
    </location>
</feature>
<feature type="domain" description="PKD" evidence="4">
    <location>
        <begin position="414"/>
        <end position="478"/>
    </location>
</feature>
<dbReference type="Proteomes" id="UP000292003">
    <property type="component" value="Unassembled WGS sequence"/>
</dbReference>
<dbReference type="SUPFAM" id="SSF49299">
    <property type="entry name" value="PKD domain"/>
    <property type="match status" value="2"/>
</dbReference>
<dbReference type="InterPro" id="IPR033116">
    <property type="entry name" value="TRYPSIN_SER"/>
</dbReference>
<dbReference type="PROSITE" id="PS50240">
    <property type="entry name" value="TRYPSIN_DOM"/>
    <property type="match status" value="1"/>
</dbReference>
<dbReference type="EMBL" id="SFCC01000006">
    <property type="protein sequence ID" value="RZQ63506.1"/>
    <property type="molecule type" value="Genomic_DNA"/>
</dbReference>
<keyword evidence="2" id="KW-1015">Disulfide bond</keyword>
<evidence type="ECO:0000256" key="3">
    <source>
        <dbReference type="RuleBase" id="RU363034"/>
    </source>
</evidence>
<dbReference type="SMART" id="SM00020">
    <property type="entry name" value="Tryp_SPc"/>
    <property type="match status" value="1"/>
</dbReference>
<protein>
    <submittedName>
        <fullName evidence="6">Trypsin-like serine protease</fullName>
    </submittedName>
</protein>
<dbReference type="InterPro" id="IPR009003">
    <property type="entry name" value="Peptidase_S1_PA"/>
</dbReference>
<evidence type="ECO:0000259" key="4">
    <source>
        <dbReference type="PROSITE" id="PS50093"/>
    </source>
</evidence>
<dbReference type="GO" id="GO:0005975">
    <property type="term" value="P:carbohydrate metabolic process"/>
    <property type="evidence" value="ECO:0007669"/>
    <property type="project" value="UniProtKB-ARBA"/>
</dbReference>
<dbReference type="InterPro" id="IPR000601">
    <property type="entry name" value="PKD_dom"/>
</dbReference>
<dbReference type="PRINTS" id="PR00722">
    <property type="entry name" value="CHYMOTRYPSIN"/>
</dbReference>
<dbReference type="AlphaFoldDB" id="A0A4Q7J9A1"/>
<dbReference type="CDD" id="cd00146">
    <property type="entry name" value="PKD"/>
    <property type="match status" value="2"/>
</dbReference>
<dbReference type="InterPro" id="IPR022409">
    <property type="entry name" value="PKD/Chitinase_dom"/>
</dbReference>
<dbReference type="Gene3D" id="2.60.40.10">
    <property type="entry name" value="Immunoglobulins"/>
    <property type="match status" value="2"/>
</dbReference>
<evidence type="ECO:0000313" key="6">
    <source>
        <dbReference type="EMBL" id="RZQ63506.1"/>
    </source>
</evidence>
<proteinExistence type="inferred from homology"/>
<dbReference type="Pfam" id="PF18911">
    <property type="entry name" value="PKD_4"/>
    <property type="match status" value="2"/>
</dbReference>
<reference evidence="6 7" key="1">
    <citation type="submission" date="2019-02" db="EMBL/GenBank/DDBJ databases">
        <title>Draft genome sequence of Amycolatopsis sp. 8-3EHSu isolated from roots of Suaeda maritima.</title>
        <authorList>
            <person name="Duangmal K."/>
            <person name="Chantavorakit T."/>
        </authorList>
    </citation>
    <scope>NUCLEOTIDE SEQUENCE [LARGE SCALE GENOMIC DNA]</scope>
    <source>
        <strain evidence="6 7">8-3EHSu</strain>
    </source>
</reference>
<dbReference type="PROSITE" id="PS00134">
    <property type="entry name" value="TRYPSIN_HIS"/>
    <property type="match status" value="1"/>
</dbReference>
<evidence type="ECO:0000256" key="2">
    <source>
        <dbReference type="ARBA" id="ARBA00023157"/>
    </source>
</evidence>
<dbReference type="InterPro" id="IPR001314">
    <property type="entry name" value="Peptidase_S1A"/>
</dbReference>
<keyword evidence="7" id="KW-1185">Reference proteome</keyword>
<dbReference type="InterPro" id="IPR018114">
    <property type="entry name" value="TRYPSIN_HIS"/>
</dbReference>
<feature type="domain" description="Peptidase S1" evidence="5">
    <location>
        <begin position="73"/>
        <end position="304"/>
    </location>
</feature>
<dbReference type="PROSITE" id="PS00135">
    <property type="entry name" value="TRYPSIN_SER"/>
    <property type="match status" value="1"/>
</dbReference>
<dbReference type="GO" id="GO:0004252">
    <property type="term" value="F:serine-type endopeptidase activity"/>
    <property type="evidence" value="ECO:0007669"/>
    <property type="project" value="InterPro"/>
</dbReference>
<keyword evidence="3" id="KW-0378">Hydrolase</keyword>
<comment type="caution">
    <text evidence="6">The sequence shown here is derived from an EMBL/GenBank/DDBJ whole genome shotgun (WGS) entry which is preliminary data.</text>
</comment>
<dbReference type="InterPro" id="IPR050430">
    <property type="entry name" value="Peptidase_S1"/>
</dbReference>
<dbReference type="OrthoDB" id="5243523at2"/>
<gene>
    <name evidence="6" type="ORF">EWH70_13850</name>
</gene>
<dbReference type="CDD" id="cd00190">
    <property type="entry name" value="Tryp_SPc"/>
    <property type="match status" value="1"/>
</dbReference>
<accession>A0A4Q7J9A1</accession>
<dbReference type="GO" id="GO:0006508">
    <property type="term" value="P:proteolysis"/>
    <property type="evidence" value="ECO:0007669"/>
    <property type="project" value="UniProtKB-KW"/>
</dbReference>